<dbReference type="EMBL" id="JBHRSK010000014">
    <property type="protein sequence ID" value="MFC2969558.1"/>
    <property type="molecule type" value="Genomic_DNA"/>
</dbReference>
<evidence type="ECO:0000259" key="3">
    <source>
        <dbReference type="SMART" id="SM00822"/>
    </source>
</evidence>
<evidence type="ECO:0000256" key="2">
    <source>
        <dbReference type="ARBA" id="ARBA00023002"/>
    </source>
</evidence>
<dbReference type="PROSITE" id="PS00061">
    <property type="entry name" value="ADH_SHORT"/>
    <property type="match status" value="1"/>
</dbReference>
<dbReference type="PRINTS" id="PR00081">
    <property type="entry name" value="GDHRDH"/>
</dbReference>
<dbReference type="InterPro" id="IPR036291">
    <property type="entry name" value="NAD(P)-bd_dom_sf"/>
</dbReference>
<dbReference type="EC" id="1.-.-.-" evidence="4"/>
<dbReference type="PANTHER" id="PTHR44196:SF1">
    <property type="entry name" value="DEHYDROGENASE_REDUCTASE SDR FAMILY MEMBER 7B"/>
    <property type="match status" value="1"/>
</dbReference>
<dbReference type="InterPro" id="IPR020904">
    <property type="entry name" value="Sc_DH/Rdtase_CS"/>
</dbReference>
<keyword evidence="2 4" id="KW-0560">Oxidoreductase</keyword>
<accession>A0ABV7AKS5</accession>
<gene>
    <name evidence="4" type="ORF">ACFOES_15770</name>
</gene>
<evidence type="ECO:0000313" key="5">
    <source>
        <dbReference type="Proteomes" id="UP001595443"/>
    </source>
</evidence>
<comment type="similarity">
    <text evidence="1">Belongs to the short-chain dehydrogenases/reductases (SDR) family.</text>
</comment>
<evidence type="ECO:0000256" key="1">
    <source>
        <dbReference type="ARBA" id="ARBA00006484"/>
    </source>
</evidence>
<evidence type="ECO:0000313" key="4">
    <source>
        <dbReference type="EMBL" id="MFC2969558.1"/>
    </source>
</evidence>
<reference evidence="5" key="1">
    <citation type="journal article" date="2019" name="Int. J. Syst. Evol. Microbiol.">
        <title>The Global Catalogue of Microorganisms (GCM) 10K type strain sequencing project: providing services to taxonomists for standard genome sequencing and annotation.</title>
        <authorList>
            <consortium name="The Broad Institute Genomics Platform"/>
            <consortium name="The Broad Institute Genome Sequencing Center for Infectious Disease"/>
            <person name="Wu L."/>
            <person name="Ma J."/>
        </authorList>
    </citation>
    <scope>NUCLEOTIDE SEQUENCE [LARGE SCALE GENOMIC DNA]</scope>
    <source>
        <strain evidence="5">KCTC 62192</strain>
    </source>
</reference>
<sequence length="254" mass="26778">MSKTAVITGGAGNLGQALCAELVERGWQVQLIDLPSLALAAAEGPKVSAFACDLTNPAQVKSACARIAAASPAIDLVIYNAGVTQVAGFAESSLDSHRRVFEINYFGAVSVAKELLGAVRLARGTHLAMSSVAGFTPLFHRTAYSASKHALEGFFKSLRTEEERHGVSCLIAAPSFIANDPAPGADPDGLLRPGSTGDNIDAMSAAEAARIVLSGYDRRAPMTPVGRIARLAWWVNRLSPGFYETQMKKRIHGA</sequence>
<proteinExistence type="inferred from homology"/>
<comment type="caution">
    <text evidence="4">The sequence shown here is derived from an EMBL/GenBank/DDBJ whole genome shotgun (WGS) entry which is preliminary data.</text>
</comment>
<dbReference type="InterPro" id="IPR002347">
    <property type="entry name" value="SDR_fam"/>
</dbReference>
<dbReference type="GO" id="GO:0016491">
    <property type="term" value="F:oxidoreductase activity"/>
    <property type="evidence" value="ECO:0007669"/>
    <property type="project" value="UniProtKB-KW"/>
</dbReference>
<dbReference type="Pfam" id="PF00106">
    <property type="entry name" value="adh_short"/>
    <property type="match status" value="1"/>
</dbReference>
<protein>
    <submittedName>
        <fullName evidence="4">SDR family NAD(P)-dependent oxidoreductase</fullName>
        <ecNumber evidence="4">1.-.-.-</ecNumber>
    </submittedName>
</protein>
<dbReference type="RefSeq" id="WP_377834268.1">
    <property type="nucleotide sequence ID" value="NZ_JBHRSK010000014.1"/>
</dbReference>
<organism evidence="4 5">
    <name type="scientific">Acidimangrovimonas pyrenivorans</name>
    <dbReference type="NCBI Taxonomy" id="2030798"/>
    <lineage>
        <taxon>Bacteria</taxon>
        <taxon>Pseudomonadati</taxon>
        <taxon>Pseudomonadota</taxon>
        <taxon>Alphaproteobacteria</taxon>
        <taxon>Rhodobacterales</taxon>
        <taxon>Paracoccaceae</taxon>
        <taxon>Acidimangrovimonas</taxon>
    </lineage>
</organism>
<keyword evidence="5" id="KW-1185">Reference proteome</keyword>
<feature type="domain" description="Ketoreductase" evidence="3">
    <location>
        <begin position="3"/>
        <end position="179"/>
    </location>
</feature>
<dbReference type="SMART" id="SM00822">
    <property type="entry name" value="PKS_KR"/>
    <property type="match status" value="1"/>
</dbReference>
<dbReference type="Proteomes" id="UP001595443">
    <property type="component" value="Unassembled WGS sequence"/>
</dbReference>
<dbReference type="PANTHER" id="PTHR44196">
    <property type="entry name" value="DEHYDROGENASE/REDUCTASE SDR FAMILY MEMBER 7B"/>
    <property type="match status" value="1"/>
</dbReference>
<dbReference type="Gene3D" id="3.40.50.720">
    <property type="entry name" value="NAD(P)-binding Rossmann-like Domain"/>
    <property type="match status" value="1"/>
</dbReference>
<dbReference type="SUPFAM" id="SSF51735">
    <property type="entry name" value="NAD(P)-binding Rossmann-fold domains"/>
    <property type="match status" value="1"/>
</dbReference>
<name>A0ABV7AKS5_9RHOB</name>
<dbReference type="InterPro" id="IPR057326">
    <property type="entry name" value="KR_dom"/>
</dbReference>